<evidence type="ECO:0000256" key="4">
    <source>
        <dbReference type="SAM" id="Phobius"/>
    </source>
</evidence>
<protein>
    <submittedName>
        <fullName evidence="6">Similar to cyanate transport protein</fullName>
    </submittedName>
</protein>
<dbReference type="Pfam" id="PF07690">
    <property type="entry name" value="MFS_1"/>
    <property type="match status" value="1"/>
</dbReference>
<dbReference type="InterPro" id="IPR020846">
    <property type="entry name" value="MFS_dom"/>
</dbReference>
<dbReference type="HOGENOM" id="CLU_038046_4_2_6"/>
<feature type="transmembrane region" description="Helical" evidence="4">
    <location>
        <begin position="285"/>
        <end position="304"/>
    </location>
</feature>
<dbReference type="PANTHER" id="PTHR23523:SF2">
    <property type="entry name" value="2-NITROIMIDAZOLE TRANSPORTER"/>
    <property type="match status" value="1"/>
</dbReference>
<evidence type="ECO:0000259" key="5">
    <source>
        <dbReference type="PROSITE" id="PS50850"/>
    </source>
</evidence>
<dbReference type="EMBL" id="CBSV010000219">
    <property type="protein sequence ID" value="CDH02904.1"/>
    <property type="molecule type" value="Genomic_DNA"/>
</dbReference>
<feature type="transmembrane region" description="Helical" evidence="4">
    <location>
        <begin position="53"/>
        <end position="78"/>
    </location>
</feature>
<feature type="transmembrane region" description="Helical" evidence="4">
    <location>
        <begin position="220"/>
        <end position="242"/>
    </location>
</feature>
<gene>
    <name evidence="6" type="ORF">XBFM1_480084</name>
</gene>
<sequence>MYAKHTEAQGFWSARTLVNLFLLWLAGAGMRLTILATPPIISDIHKELELTETQVGVISGLPAVLFAGAAILGALLIARTGAVKTLIIGLLITGLGSALRGAADDVIAMYATTILTGLGVAFMQPALPSIVKDWFPKHVVFATAIYINGLLLGGEVIPVSVTKSILLPMLGSWRLTYVFWAVVSIIIAILVYIAAPQTKNKIAPLINKSAKWMPDWNNPLLWKLGLMMGCVNATYFATNFFIPRYLHETNFEDLTSSSLIALNLGQIPASIILMMAGTTVAKARYPYLLSGIGLVASLSGIMYFGTEYIVVLSAFIGFFSSIVLILMLGLPSMISEPHEVHRTTSLMLTVGYTCAVITPVISGFSWDISGNPSYVFLPMAVCSTILFIAAMKKPIVNKVEKGFGLTTISDISGDKTK</sequence>
<feature type="transmembrane region" description="Helical" evidence="4">
    <location>
        <begin position="139"/>
        <end position="157"/>
    </location>
</feature>
<evidence type="ECO:0000313" key="6">
    <source>
        <dbReference type="EMBL" id="CDH02904.1"/>
    </source>
</evidence>
<keyword evidence="2 4" id="KW-1133">Transmembrane helix</keyword>
<feature type="domain" description="Major facilitator superfamily (MFS) profile" evidence="5">
    <location>
        <begin position="17"/>
        <end position="395"/>
    </location>
</feature>
<reference evidence="6" key="1">
    <citation type="submission" date="2013-07" db="EMBL/GenBank/DDBJ databases">
        <title>Sub-species coevolution in mutualistic symbiosis.</title>
        <authorList>
            <person name="Murfin K."/>
            <person name="Klassen J."/>
            <person name="Lee M."/>
            <person name="Forst S."/>
            <person name="Stock P."/>
            <person name="Goodrich-Blair H."/>
        </authorList>
    </citation>
    <scope>NUCLEOTIDE SEQUENCE [LARGE SCALE GENOMIC DNA]</scope>
    <source>
        <strain evidence="6">Feltiae Moldova</strain>
    </source>
</reference>
<dbReference type="Gene3D" id="1.20.1250.20">
    <property type="entry name" value="MFS general substrate transporter like domains"/>
    <property type="match status" value="1"/>
</dbReference>
<accession>A0A077NWI9</accession>
<dbReference type="Proteomes" id="UP000028487">
    <property type="component" value="Unassembled WGS sequence"/>
</dbReference>
<feature type="transmembrane region" description="Helical" evidence="4">
    <location>
        <begin position="21"/>
        <end position="41"/>
    </location>
</feature>
<feature type="transmembrane region" description="Helical" evidence="4">
    <location>
        <begin position="85"/>
        <end position="103"/>
    </location>
</feature>
<feature type="transmembrane region" description="Helical" evidence="4">
    <location>
        <begin position="177"/>
        <end position="195"/>
    </location>
</feature>
<dbReference type="InterPro" id="IPR052524">
    <property type="entry name" value="MFS_Cyanate_Porter"/>
</dbReference>
<evidence type="ECO:0000313" key="7">
    <source>
        <dbReference type="Proteomes" id="UP000028487"/>
    </source>
</evidence>
<evidence type="ECO:0000256" key="1">
    <source>
        <dbReference type="ARBA" id="ARBA00022692"/>
    </source>
</evidence>
<dbReference type="InterPro" id="IPR036259">
    <property type="entry name" value="MFS_trans_sf"/>
</dbReference>
<feature type="transmembrane region" description="Helical" evidence="4">
    <location>
        <begin position="372"/>
        <end position="391"/>
    </location>
</feature>
<organism evidence="6 7">
    <name type="scientific">Xenorhabdus bovienii str. feltiae Moldova</name>
    <dbReference type="NCBI Taxonomy" id="1398200"/>
    <lineage>
        <taxon>Bacteria</taxon>
        <taxon>Pseudomonadati</taxon>
        <taxon>Pseudomonadota</taxon>
        <taxon>Gammaproteobacteria</taxon>
        <taxon>Enterobacterales</taxon>
        <taxon>Morganellaceae</taxon>
        <taxon>Xenorhabdus</taxon>
    </lineage>
</organism>
<feature type="transmembrane region" description="Helical" evidence="4">
    <location>
        <begin position="254"/>
        <end position="273"/>
    </location>
</feature>
<feature type="transmembrane region" description="Helical" evidence="4">
    <location>
        <begin position="109"/>
        <end position="127"/>
    </location>
</feature>
<evidence type="ECO:0000256" key="2">
    <source>
        <dbReference type="ARBA" id="ARBA00022989"/>
    </source>
</evidence>
<dbReference type="InterPro" id="IPR011701">
    <property type="entry name" value="MFS"/>
</dbReference>
<dbReference type="AlphaFoldDB" id="A0A077NWI9"/>
<evidence type="ECO:0000256" key="3">
    <source>
        <dbReference type="ARBA" id="ARBA00023136"/>
    </source>
</evidence>
<proteinExistence type="predicted"/>
<keyword evidence="3 4" id="KW-0472">Membrane</keyword>
<dbReference type="PANTHER" id="PTHR23523">
    <property type="match status" value="1"/>
</dbReference>
<name>A0A077NWI9_XENBV</name>
<keyword evidence="1 4" id="KW-0812">Transmembrane</keyword>
<comment type="caution">
    <text evidence="6">The sequence shown here is derived from an EMBL/GenBank/DDBJ whole genome shotgun (WGS) entry which is preliminary data.</text>
</comment>
<dbReference type="PROSITE" id="PS50850">
    <property type="entry name" value="MFS"/>
    <property type="match status" value="1"/>
</dbReference>
<dbReference type="RefSeq" id="WP_080718273.1">
    <property type="nucleotide sequence ID" value="NZ_CAWLWD010000044.1"/>
</dbReference>
<dbReference type="SUPFAM" id="SSF103473">
    <property type="entry name" value="MFS general substrate transporter"/>
    <property type="match status" value="1"/>
</dbReference>
<dbReference type="GO" id="GO:0022857">
    <property type="term" value="F:transmembrane transporter activity"/>
    <property type="evidence" value="ECO:0007669"/>
    <property type="project" value="InterPro"/>
</dbReference>
<feature type="transmembrane region" description="Helical" evidence="4">
    <location>
        <begin position="346"/>
        <end position="366"/>
    </location>
</feature>
<feature type="transmembrane region" description="Helical" evidence="4">
    <location>
        <begin position="310"/>
        <end position="334"/>
    </location>
</feature>